<dbReference type="AlphaFoldDB" id="A0A6V8NAJ2"/>
<dbReference type="PROSITE" id="PS50906">
    <property type="entry name" value="NIT"/>
    <property type="match status" value="1"/>
</dbReference>
<dbReference type="Pfam" id="PF08376">
    <property type="entry name" value="NIT"/>
    <property type="match status" value="1"/>
</dbReference>
<dbReference type="Proteomes" id="UP000587586">
    <property type="component" value="Unassembled WGS sequence"/>
</dbReference>
<dbReference type="PANTHER" id="PTHR32089">
    <property type="entry name" value="METHYL-ACCEPTING CHEMOTAXIS PROTEIN MCPB"/>
    <property type="match status" value="1"/>
</dbReference>
<dbReference type="SUPFAM" id="SSF58104">
    <property type="entry name" value="Methyl-accepting chemotaxis protein (MCP) signaling domain"/>
    <property type="match status" value="1"/>
</dbReference>
<feature type="transmembrane region" description="Helical" evidence="5">
    <location>
        <begin position="307"/>
        <end position="330"/>
    </location>
</feature>
<evidence type="ECO:0000256" key="1">
    <source>
        <dbReference type="ARBA" id="ARBA00004370"/>
    </source>
</evidence>
<reference evidence="10" key="1">
    <citation type="submission" date="2020-06" db="EMBL/GenBank/DDBJ databases">
        <title>Draft genomic sequecing of Geomonas sp. Red745.</title>
        <authorList>
            <person name="Itoh H."/>
            <person name="Xu Z.X."/>
            <person name="Ushijima N."/>
            <person name="Masuda Y."/>
            <person name="Shiratori Y."/>
            <person name="Senoo K."/>
        </authorList>
    </citation>
    <scope>NUCLEOTIDE SEQUENCE [LARGE SCALE GENOMIC DNA]</scope>
    <source>
        <strain evidence="10">Red745</strain>
    </source>
</reference>
<organism evidence="9 10">
    <name type="scientific">Geomonas limicola</name>
    <dbReference type="NCBI Taxonomy" id="2740186"/>
    <lineage>
        <taxon>Bacteria</taxon>
        <taxon>Pseudomonadati</taxon>
        <taxon>Thermodesulfobacteriota</taxon>
        <taxon>Desulfuromonadia</taxon>
        <taxon>Geobacterales</taxon>
        <taxon>Geobacteraceae</taxon>
        <taxon>Geomonas</taxon>
    </lineage>
</organism>
<dbReference type="InterPro" id="IPR010910">
    <property type="entry name" value="Nitrate/nitrite_sensing_bac"/>
</dbReference>
<dbReference type="Gene3D" id="1.10.8.500">
    <property type="entry name" value="HAMP domain in histidine kinase"/>
    <property type="match status" value="1"/>
</dbReference>
<proteinExistence type="inferred from homology"/>
<dbReference type="GO" id="GO:0016020">
    <property type="term" value="C:membrane"/>
    <property type="evidence" value="ECO:0007669"/>
    <property type="project" value="UniProtKB-SubCell"/>
</dbReference>
<evidence type="ECO:0000259" key="7">
    <source>
        <dbReference type="PROSITE" id="PS50885"/>
    </source>
</evidence>
<dbReference type="EMBL" id="BLXZ01000006">
    <property type="protein sequence ID" value="GFO69531.1"/>
    <property type="molecule type" value="Genomic_DNA"/>
</dbReference>
<evidence type="ECO:0000313" key="10">
    <source>
        <dbReference type="Proteomes" id="UP000587586"/>
    </source>
</evidence>
<dbReference type="RefSeq" id="WP_183362103.1">
    <property type="nucleotide sequence ID" value="NZ_BLXZ01000006.1"/>
</dbReference>
<dbReference type="Pfam" id="PF00015">
    <property type="entry name" value="MCPsignal"/>
    <property type="match status" value="1"/>
</dbReference>
<evidence type="ECO:0000259" key="8">
    <source>
        <dbReference type="PROSITE" id="PS50906"/>
    </source>
</evidence>
<dbReference type="Gene3D" id="1.10.287.950">
    <property type="entry name" value="Methyl-accepting chemotaxis protein"/>
    <property type="match status" value="1"/>
</dbReference>
<gene>
    <name evidence="9" type="primary">mcp40H-8</name>
    <name evidence="9" type="ORF">GMLC_31100</name>
</gene>
<keyword evidence="5" id="KW-0812">Transmembrane</keyword>
<evidence type="ECO:0000256" key="5">
    <source>
        <dbReference type="SAM" id="Phobius"/>
    </source>
</evidence>
<dbReference type="FunFam" id="1.10.287.950:FF:000001">
    <property type="entry name" value="Methyl-accepting chemotaxis sensory transducer"/>
    <property type="match status" value="1"/>
</dbReference>
<name>A0A6V8NAJ2_9BACT</name>
<keyword evidence="2 4" id="KW-0807">Transducer</keyword>
<dbReference type="InterPro" id="IPR003660">
    <property type="entry name" value="HAMP_dom"/>
</dbReference>
<evidence type="ECO:0000313" key="9">
    <source>
        <dbReference type="EMBL" id="GFO69531.1"/>
    </source>
</evidence>
<evidence type="ECO:0000256" key="4">
    <source>
        <dbReference type="PROSITE-ProRule" id="PRU00284"/>
    </source>
</evidence>
<feature type="domain" description="Methyl-accepting transducer" evidence="6">
    <location>
        <begin position="389"/>
        <end position="625"/>
    </location>
</feature>
<dbReference type="PROSITE" id="PS50111">
    <property type="entry name" value="CHEMOTAXIS_TRANSDUC_2"/>
    <property type="match status" value="1"/>
</dbReference>
<evidence type="ECO:0000256" key="3">
    <source>
        <dbReference type="ARBA" id="ARBA00029447"/>
    </source>
</evidence>
<sequence>MFKNLKIKTKLLLMLLVPIVGLFMLSIREVRESYTVLGNVTAVKELTGLAVRTGSLVHEIQKERGFSTGFLNAKGEKFRDDLLRQRGAVDAETGKLKEYLAAHHEALSIVRKPLEDAESALGKLAETRNAIDQQKISGPEAFTFYTALVRNHLDVMGAVVTASNHQKIMRLATGYYAFVQAKEEAGKERATLNAVLAAGAFDDEKLQRLLTVLASQINNLDLFRKFASPDQVAAFEEQAKTPTFQKVEELRNAILAKSSAGGFDTTPEVWFGTSTEKINAMKGIEDRLASEIVKTADQLAGQAKGSLSFNLCFSAVVIAIALTVGFLVFINITRPLARMLTILKDIAEGDGDLTHRLEVDRKDEIGEVSLWFNRFVDNVHGIVAQVAGNTSEITQSASLLSSTAEQIATAAEEVSHQSAVVATASEEMSATSRDISHNCLTTAEVSDRAGATGRNGAQVVQAALQGMQEIAECVQEVARMVERLGARSDQIGAIVGTIQDIADQTNLLALNAAIEAARAGEQGRGFAVVADEVRALAERTTRATREIGTMIVAIQDETSQAVRSMEDGVKEVEQGMESSRQSGVALKEILGAIDEVASQVQQIATTAEEQTAVTGEITGNIHQITEVISETARGAHQTAAAASQLSVLAQSLQRIVNRFKLDSSRIY</sequence>
<dbReference type="PROSITE" id="PS50885">
    <property type="entry name" value="HAMP"/>
    <property type="match status" value="1"/>
</dbReference>
<protein>
    <submittedName>
        <fullName evidence="9">Methyl-accepting chemotaxis sensory transducer</fullName>
    </submittedName>
</protein>
<dbReference type="InterPro" id="IPR013587">
    <property type="entry name" value="Nitrate/nitrite_sensing"/>
</dbReference>
<comment type="caution">
    <text evidence="9">The sequence shown here is derived from an EMBL/GenBank/DDBJ whole genome shotgun (WGS) entry which is preliminary data.</text>
</comment>
<evidence type="ECO:0000256" key="2">
    <source>
        <dbReference type="ARBA" id="ARBA00023224"/>
    </source>
</evidence>
<dbReference type="CDD" id="cd06225">
    <property type="entry name" value="HAMP"/>
    <property type="match status" value="1"/>
</dbReference>
<keyword evidence="5" id="KW-0472">Membrane</keyword>
<dbReference type="Pfam" id="PF00672">
    <property type="entry name" value="HAMP"/>
    <property type="match status" value="1"/>
</dbReference>
<comment type="similarity">
    <text evidence="3">Belongs to the methyl-accepting chemotaxis (MCP) protein family.</text>
</comment>
<accession>A0A6V8NAJ2</accession>
<dbReference type="PANTHER" id="PTHR32089:SF112">
    <property type="entry name" value="LYSOZYME-LIKE PROTEIN-RELATED"/>
    <property type="match status" value="1"/>
</dbReference>
<keyword evidence="10" id="KW-1185">Reference proteome</keyword>
<dbReference type="GO" id="GO:0006935">
    <property type="term" value="P:chemotaxis"/>
    <property type="evidence" value="ECO:0007669"/>
    <property type="project" value="UniProtKB-ARBA"/>
</dbReference>
<feature type="domain" description="HAMP" evidence="7">
    <location>
        <begin position="330"/>
        <end position="384"/>
    </location>
</feature>
<dbReference type="CDD" id="cd11386">
    <property type="entry name" value="MCP_signal"/>
    <property type="match status" value="1"/>
</dbReference>
<dbReference type="SMART" id="SM00283">
    <property type="entry name" value="MA"/>
    <property type="match status" value="1"/>
</dbReference>
<feature type="domain" description="NIT" evidence="8">
    <location>
        <begin position="51"/>
        <end position="299"/>
    </location>
</feature>
<keyword evidence="5" id="KW-1133">Transmembrane helix</keyword>
<comment type="subcellular location">
    <subcellularLocation>
        <location evidence="1">Membrane</location>
    </subcellularLocation>
</comment>
<dbReference type="SMART" id="SM00304">
    <property type="entry name" value="HAMP"/>
    <property type="match status" value="1"/>
</dbReference>
<evidence type="ECO:0000259" key="6">
    <source>
        <dbReference type="PROSITE" id="PS50111"/>
    </source>
</evidence>
<dbReference type="InterPro" id="IPR004089">
    <property type="entry name" value="MCPsignal_dom"/>
</dbReference>
<dbReference type="GO" id="GO:0007165">
    <property type="term" value="P:signal transduction"/>
    <property type="evidence" value="ECO:0007669"/>
    <property type="project" value="UniProtKB-KW"/>
</dbReference>